<evidence type="ECO:0000256" key="1">
    <source>
        <dbReference type="SAM" id="Phobius"/>
    </source>
</evidence>
<dbReference type="Proteomes" id="UP000002482">
    <property type="component" value="Chromosome"/>
</dbReference>
<dbReference type="RefSeq" id="WP_013593888.1">
    <property type="nucleotide sequence ID" value="NC_015138.1"/>
</dbReference>
<organism evidence="2 3">
    <name type="scientific">Paracidovorax avenae (strain ATCC 19860 / DSM 7227 / CCUG 15838 / JCM 20985 / LMG 2117 / NCPPB 1011)</name>
    <name type="common">Acidovorax avenae</name>
    <dbReference type="NCBI Taxonomy" id="643561"/>
    <lineage>
        <taxon>Bacteria</taxon>
        <taxon>Pseudomonadati</taxon>
        <taxon>Pseudomonadota</taxon>
        <taxon>Betaproteobacteria</taxon>
        <taxon>Burkholderiales</taxon>
        <taxon>Comamonadaceae</taxon>
        <taxon>Paracidovorax</taxon>
    </lineage>
</organism>
<dbReference type="AlphaFoldDB" id="F0Q290"/>
<feature type="transmembrane region" description="Helical" evidence="1">
    <location>
        <begin position="55"/>
        <end position="76"/>
    </location>
</feature>
<sequence>MHDIQQIRKSLLWGIPLSALVGAGCVWLFLEAVMQTIQQIASGAAGVRIAPAAQLAPFVVVLCILGIVVGIMRAVPFSDGLIRRTERAFNITVAASAIAFLLVPVTSIAQRFYMPSIGYTQCHVLQGQPTLWFTDWVRDPALCVKGKSLDWVNGQARAPVPHGAP</sequence>
<evidence type="ECO:0000313" key="3">
    <source>
        <dbReference type="Proteomes" id="UP000002482"/>
    </source>
</evidence>
<dbReference type="OrthoDB" id="8811685at2"/>
<keyword evidence="3" id="KW-1185">Reference proteome</keyword>
<evidence type="ECO:0000313" key="2">
    <source>
        <dbReference type="EMBL" id="ADX45362.1"/>
    </source>
</evidence>
<dbReference type="EMBL" id="CP002521">
    <property type="protein sequence ID" value="ADX45362.1"/>
    <property type="molecule type" value="Genomic_DNA"/>
</dbReference>
<proteinExistence type="predicted"/>
<feature type="transmembrane region" description="Helical" evidence="1">
    <location>
        <begin position="12"/>
        <end position="30"/>
    </location>
</feature>
<keyword evidence="1" id="KW-0812">Transmembrane</keyword>
<dbReference type="KEGG" id="aaa:Acav_1440"/>
<feature type="transmembrane region" description="Helical" evidence="1">
    <location>
        <begin position="88"/>
        <end position="109"/>
    </location>
</feature>
<dbReference type="HOGENOM" id="CLU_1691655_0_0_4"/>
<gene>
    <name evidence="2" type="ordered locus">Acav_1440</name>
</gene>
<name>F0Q290_PARA1</name>
<keyword evidence="1" id="KW-1133">Transmembrane helix</keyword>
<reference evidence="2" key="1">
    <citation type="submission" date="2011-02" db="EMBL/GenBank/DDBJ databases">
        <title>Complete sequence of Acidovorax avenae subsp. avenae ATCC 19860.</title>
        <authorList>
            <consortium name="US DOE Joint Genome Institute"/>
            <person name="Lucas S."/>
            <person name="Copeland A."/>
            <person name="Lapidus A."/>
            <person name="Cheng J.-F."/>
            <person name="Goodwin L."/>
            <person name="Pitluck S."/>
            <person name="Chertkov O."/>
            <person name="Held B."/>
            <person name="Detter J.C."/>
            <person name="Han C."/>
            <person name="Tapia R."/>
            <person name="Land M."/>
            <person name="Hauser L."/>
            <person name="Kyrpides N."/>
            <person name="Ivanova N."/>
            <person name="Ovchinnikova G."/>
            <person name="Pagani I."/>
            <person name="Gordon S."/>
            <person name="Woyke T."/>
        </authorList>
    </citation>
    <scope>NUCLEOTIDE SEQUENCE</scope>
    <source>
        <strain evidence="2">ATCC 19860</strain>
    </source>
</reference>
<protein>
    <submittedName>
        <fullName evidence="2">Uncharacterized protein</fullName>
    </submittedName>
</protein>
<keyword evidence="1" id="KW-0472">Membrane</keyword>
<accession>F0Q290</accession>
<dbReference type="GeneID" id="34236312"/>